<dbReference type="EMBL" id="JH993113">
    <property type="protein sequence ID" value="EKX34288.1"/>
    <property type="molecule type" value="Genomic_DNA"/>
</dbReference>
<dbReference type="GeneID" id="17291020"/>
<dbReference type="AlphaFoldDB" id="L1IDJ8"/>
<keyword evidence="4" id="KW-1185">Reference proteome</keyword>
<sequence>MVETNLVEELRSKYSSSETPRKEGYQQPRAGYSGHVPGLVALNLHGATWLSLMQSVKGAQTTRNVVDELNNSSPARKMLPLGSKEVAASLELGKRLEGTKTSRPGSTTSRSSKRWSPPVAGYTGHVPGYVARNMHGASWKILLSPRVVPADDLYGENASSGSESGKSKGSVDPPKIPKMLLGYLRKSQSR</sequence>
<evidence type="ECO:0000313" key="4">
    <source>
        <dbReference type="Proteomes" id="UP000011087"/>
    </source>
</evidence>
<dbReference type="EnsemblProtists" id="EKX34288">
    <property type="protein sequence ID" value="EKX34288"/>
    <property type="gene ID" value="GUITHDRAFT_147324"/>
</dbReference>
<evidence type="ECO:0000313" key="3">
    <source>
        <dbReference type="EnsemblProtists" id="EKX34288"/>
    </source>
</evidence>
<dbReference type="HOGENOM" id="CLU_1430518_0_0_1"/>
<dbReference type="PaxDb" id="55529-EKX34288"/>
<protein>
    <submittedName>
        <fullName evidence="2 3">Uncharacterized protein</fullName>
    </submittedName>
</protein>
<gene>
    <name evidence="2" type="ORF">GUITHDRAFT_147324</name>
</gene>
<dbReference type="KEGG" id="gtt:GUITHDRAFT_147324"/>
<reference evidence="3" key="3">
    <citation type="submission" date="2015-06" db="UniProtKB">
        <authorList>
            <consortium name="EnsemblProtists"/>
        </authorList>
    </citation>
    <scope>IDENTIFICATION</scope>
</reference>
<evidence type="ECO:0000313" key="2">
    <source>
        <dbReference type="EMBL" id="EKX34288.1"/>
    </source>
</evidence>
<evidence type="ECO:0000256" key="1">
    <source>
        <dbReference type="SAM" id="MobiDB-lite"/>
    </source>
</evidence>
<feature type="region of interest" description="Disordered" evidence="1">
    <location>
        <begin position="1"/>
        <end position="29"/>
    </location>
</feature>
<dbReference type="Proteomes" id="UP000011087">
    <property type="component" value="Unassembled WGS sequence"/>
</dbReference>
<organism evidence="2">
    <name type="scientific">Guillardia theta (strain CCMP2712)</name>
    <name type="common">Cryptophyte</name>
    <dbReference type="NCBI Taxonomy" id="905079"/>
    <lineage>
        <taxon>Eukaryota</taxon>
        <taxon>Cryptophyceae</taxon>
        <taxon>Pyrenomonadales</taxon>
        <taxon>Geminigeraceae</taxon>
        <taxon>Guillardia</taxon>
    </lineage>
</organism>
<feature type="compositionally biased region" description="Low complexity" evidence="1">
    <location>
        <begin position="101"/>
        <end position="110"/>
    </location>
</feature>
<dbReference type="RefSeq" id="XP_005821268.1">
    <property type="nucleotide sequence ID" value="XM_005821211.1"/>
</dbReference>
<feature type="region of interest" description="Disordered" evidence="1">
    <location>
        <begin position="152"/>
        <end position="190"/>
    </location>
</feature>
<reference evidence="4" key="2">
    <citation type="submission" date="2012-11" db="EMBL/GenBank/DDBJ databases">
        <authorList>
            <person name="Kuo A."/>
            <person name="Curtis B.A."/>
            <person name="Tanifuji G."/>
            <person name="Burki F."/>
            <person name="Gruber A."/>
            <person name="Irimia M."/>
            <person name="Maruyama S."/>
            <person name="Arias M.C."/>
            <person name="Ball S.G."/>
            <person name="Gile G.H."/>
            <person name="Hirakawa Y."/>
            <person name="Hopkins J.F."/>
            <person name="Rensing S.A."/>
            <person name="Schmutz J."/>
            <person name="Symeonidi A."/>
            <person name="Elias M."/>
            <person name="Eveleigh R.J."/>
            <person name="Herman E.K."/>
            <person name="Klute M.J."/>
            <person name="Nakayama T."/>
            <person name="Obornik M."/>
            <person name="Reyes-Prieto A."/>
            <person name="Armbrust E.V."/>
            <person name="Aves S.J."/>
            <person name="Beiko R.G."/>
            <person name="Coutinho P."/>
            <person name="Dacks J.B."/>
            <person name="Durnford D.G."/>
            <person name="Fast N.M."/>
            <person name="Green B.R."/>
            <person name="Grisdale C."/>
            <person name="Hempe F."/>
            <person name="Henrissat B."/>
            <person name="Hoppner M.P."/>
            <person name="Ishida K.-I."/>
            <person name="Kim E."/>
            <person name="Koreny L."/>
            <person name="Kroth P.G."/>
            <person name="Liu Y."/>
            <person name="Malik S.-B."/>
            <person name="Maier U.G."/>
            <person name="McRose D."/>
            <person name="Mock T."/>
            <person name="Neilson J.A."/>
            <person name="Onodera N.T."/>
            <person name="Poole A.M."/>
            <person name="Pritham E.J."/>
            <person name="Richards T.A."/>
            <person name="Rocap G."/>
            <person name="Roy S.W."/>
            <person name="Sarai C."/>
            <person name="Schaack S."/>
            <person name="Shirato S."/>
            <person name="Slamovits C.H."/>
            <person name="Spencer D.F."/>
            <person name="Suzuki S."/>
            <person name="Worden A.Z."/>
            <person name="Zauner S."/>
            <person name="Barry K."/>
            <person name="Bell C."/>
            <person name="Bharti A.K."/>
            <person name="Crow J.A."/>
            <person name="Grimwood J."/>
            <person name="Kramer R."/>
            <person name="Lindquist E."/>
            <person name="Lucas S."/>
            <person name="Salamov A."/>
            <person name="McFadden G.I."/>
            <person name="Lane C.E."/>
            <person name="Keeling P.J."/>
            <person name="Gray M.W."/>
            <person name="Grigoriev I.V."/>
            <person name="Archibald J.M."/>
        </authorList>
    </citation>
    <scope>NUCLEOTIDE SEQUENCE</scope>
    <source>
        <strain evidence="4">CCMP2712</strain>
    </source>
</reference>
<proteinExistence type="predicted"/>
<accession>L1IDJ8</accession>
<name>L1IDJ8_GUITC</name>
<reference evidence="2 4" key="1">
    <citation type="journal article" date="2012" name="Nature">
        <title>Algal genomes reveal evolutionary mosaicism and the fate of nucleomorphs.</title>
        <authorList>
            <consortium name="DOE Joint Genome Institute"/>
            <person name="Curtis B.A."/>
            <person name="Tanifuji G."/>
            <person name="Burki F."/>
            <person name="Gruber A."/>
            <person name="Irimia M."/>
            <person name="Maruyama S."/>
            <person name="Arias M.C."/>
            <person name="Ball S.G."/>
            <person name="Gile G.H."/>
            <person name="Hirakawa Y."/>
            <person name="Hopkins J.F."/>
            <person name="Kuo A."/>
            <person name="Rensing S.A."/>
            <person name="Schmutz J."/>
            <person name="Symeonidi A."/>
            <person name="Elias M."/>
            <person name="Eveleigh R.J."/>
            <person name="Herman E.K."/>
            <person name="Klute M.J."/>
            <person name="Nakayama T."/>
            <person name="Obornik M."/>
            <person name="Reyes-Prieto A."/>
            <person name="Armbrust E.V."/>
            <person name="Aves S.J."/>
            <person name="Beiko R.G."/>
            <person name="Coutinho P."/>
            <person name="Dacks J.B."/>
            <person name="Durnford D.G."/>
            <person name="Fast N.M."/>
            <person name="Green B.R."/>
            <person name="Grisdale C.J."/>
            <person name="Hempel F."/>
            <person name="Henrissat B."/>
            <person name="Hoppner M.P."/>
            <person name="Ishida K."/>
            <person name="Kim E."/>
            <person name="Koreny L."/>
            <person name="Kroth P.G."/>
            <person name="Liu Y."/>
            <person name="Malik S.B."/>
            <person name="Maier U.G."/>
            <person name="McRose D."/>
            <person name="Mock T."/>
            <person name="Neilson J.A."/>
            <person name="Onodera N.T."/>
            <person name="Poole A.M."/>
            <person name="Pritham E.J."/>
            <person name="Richards T.A."/>
            <person name="Rocap G."/>
            <person name="Roy S.W."/>
            <person name="Sarai C."/>
            <person name="Schaack S."/>
            <person name="Shirato S."/>
            <person name="Slamovits C.H."/>
            <person name="Spencer D.F."/>
            <person name="Suzuki S."/>
            <person name="Worden A.Z."/>
            <person name="Zauner S."/>
            <person name="Barry K."/>
            <person name="Bell C."/>
            <person name="Bharti A.K."/>
            <person name="Crow J.A."/>
            <person name="Grimwood J."/>
            <person name="Kramer R."/>
            <person name="Lindquist E."/>
            <person name="Lucas S."/>
            <person name="Salamov A."/>
            <person name="McFadden G.I."/>
            <person name="Lane C.E."/>
            <person name="Keeling P.J."/>
            <person name="Gray M.W."/>
            <person name="Grigoriev I.V."/>
            <person name="Archibald J.M."/>
        </authorList>
    </citation>
    <scope>NUCLEOTIDE SEQUENCE</scope>
    <source>
        <strain evidence="2 4">CCMP2712</strain>
    </source>
</reference>
<feature type="region of interest" description="Disordered" evidence="1">
    <location>
        <begin position="92"/>
        <end position="119"/>
    </location>
</feature>
<feature type="compositionally biased region" description="Low complexity" evidence="1">
    <location>
        <begin position="159"/>
        <end position="170"/>
    </location>
</feature>